<dbReference type="RefSeq" id="WP_169225408.1">
    <property type="nucleotide sequence ID" value="NZ_JABBGC010000001.1"/>
</dbReference>
<accession>A0A848GLB1</accession>
<protein>
    <submittedName>
        <fullName evidence="2">Uncharacterized protein</fullName>
    </submittedName>
</protein>
<feature type="chain" id="PRO_5032591524" evidence="1">
    <location>
        <begin position="20"/>
        <end position="189"/>
    </location>
</feature>
<sequence length="189" mass="20923">MKTLFFSITIVLFSFFASAQQIYQIRADSVRIYNICDTAELIIENRTQGTQGFLYNKGAGRTEFRRVRLEKIGDSKIAITGQDTIDLRTLSGIGGIESIFRQGDDIIYVKNGQQFNVYAPVPGFVNVPNAGASGPAEFVNGRVVGFDAYDSPDMPLISDQVLTNPTTERKYYSGHTVLLNGRGYQMAVN</sequence>
<reference evidence="2 3" key="1">
    <citation type="submission" date="2020-04" db="EMBL/GenBank/DDBJ databases">
        <title>Chitinophaga sp. G-6-1-13 sp. nov., isolated from soil.</title>
        <authorList>
            <person name="Dahal R.H."/>
            <person name="Chaudhary D.K."/>
        </authorList>
    </citation>
    <scope>NUCLEOTIDE SEQUENCE [LARGE SCALE GENOMIC DNA]</scope>
    <source>
        <strain evidence="2 3">G-6-1-13</strain>
    </source>
</reference>
<evidence type="ECO:0000313" key="3">
    <source>
        <dbReference type="Proteomes" id="UP000583266"/>
    </source>
</evidence>
<proteinExistence type="predicted"/>
<keyword evidence="1" id="KW-0732">Signal</keyword>
<organism evidence="2 3">
    <name type="scientific">Chitinophaga fulva</name>
    <dbReference type="NCBI Taxonomy" id="2728842"/>
    <lineage>
        <taxon>Bacteria</taxon>
        <taxon>Pseudomonadati</taxon>
        <taxon>Bacteroidota</taxon>
        <taxon>Chitinophagia</taxon>
        <taxon>Chitinophagales</taxon>
        <taxon>Chitinophagaceae</taxon>
        <taxon>Chitinophaga</taxon>
    </lineage>
</organism>
<dbReference type="EMBL" id="JABBGC010000001">
    <property type="protein sequence ID" value="NML38411.1"/>
    <property type="molecule type" value="Genomic_DNA"/>
</dbReference>
<feature type="signal peptide" evidence="1">
    <location>
        <begin position="1"/>
        <end position="19"/>
    </location>
</feature>
<comment type="caution">
    <text evidence="2">The sequence shown here is derived from an EMBL/GenBank/DDBJ whole genome shotgun (WGS) entry which is preliminary data.</text>
</comment>
<dbReference type="Proteomes" id="UP000583266">
    <property type="component" value="Unassembled WGS sequence"/>
</dbReference>
<keyword evidence="3" id="KW-1185">Reference proteome</keyword>
<dbReference type="AlphaFoldDB" id="A0A848GLB1"/>
<gene>
    <name evidence="2" type="ORF">HHL17_14480</name>
</gene>
<evidence type="ECO:0000256" key="1">
    <source>
        <dbReference type="SAM" id="SignalP"/>
    </source>
</evidence>
<evidence type="ECO:0000313" key="2">
    <source>
        <dbReference type="EMBL" id="NML38411.1"/>
    </source>
</evidence>
<name>A0A848GLB1_9BACT</name>